<reference evidence="2 3" key="1">
    <citation type="journal article" date="2018" name="Syst. Appl. Microbiol.">
        <title>Agrobacterium rosae sp. nov., isolated from galls on different agricultural crops.</title>
        <authorList>
            <person name="Kuzmanovic N."/>
            <person name="Pulawska J."/>
            <person name="Smalla K."/>
            <person name="Nesme X."/>
        </authorList>
    </citation>
    <scope>NUCLEOTIDE SEQUENCE [LARGE SCALE GENOMIC DNA]</scope>
    <source>
        <strain evidence="2 3">NCPPB 1650</strain>
    </source>
</reference>
<name>A0AAE5S1G7_9HYPH</name>
<feature type="chain" id="PRO_5042289490" evidence="1">
    <location>
        <begin position="29"/>
        <end position="51"/>
    </location>
</feature>
<evidence type="ECO:0000313" key="3">
    <source>
        <dbReference type="Proteomes" id="UP000237447"/>
    </source>
</evidence>
<gene>
    <name evidence="2" type="ORF">CPJ18_01325</name>
</gene>
<accession>A0AAE5S1G7</accession>
<feature type="signal peptide" evidence="1">
    <location>
        <begin position="1"/>
        <end position="28"/>
    </location>
</feature>
<evidence type="ECO:0000256" key="1">
    <source>
        <dbReference type="SAM" id="SignalP"/>
    </source>
</evidence>
<comment type="caution">
    <text evidence="2">The sequence shown here is derived from an EMBL/GenBank/DDBJ whole genome shotgun (WGS) entry which is preliminary data.</text>
</comment>
<organism evidence="2 3">
    <name type="scientific">Agrobacterium rosae</name>
    <dbReference type="NCBI Taxonomy" id="1972867"/>
    <lineage>
        <taxon>Bacteria</taxon>
        <taxon>Pseudomonadati</taxon>
        <taxon>Pseudomonadota</taxon>
        <taxon>Alphaproteobacteria</taxon>
        <taxon>Hyphomicrobiales</taxon>
        <taxon>Rhizobiaceae</taxon>
        <taxon>Rhizobium/Agrobacterium group</taxon>
        <taxon>Agrobacterium</taxon>
    </lineage>
</organism>
<dbReference type="Proteomes" id="UP000237447">
    <property type="component" value="Unassembled WGS sequence"/>
</dbReference>
<dbReference type="EMBL" id="NXEJ01000001">
    <property type="protein sequence ID" value="POO54189.1"/>
    <property type="molecule type" value="Genomic_DNA"/>
</dbReference>
<evidence type="ECO:0000313" key="2">
    <source>
        <dbReference type="EMBL" id="POO54189.1"/>
    </source>
</evidence>
<dbReference type="AlphaFoldDB" id="A0AAE5S1G7"/>
<proteinExistence type="predicted"/>
<protein>
    <submittedName>
        <fullName evidence="2">Uncharacterized protein</fullName>
    </submittedName>
</protein>
<sequence>MGRSIALFFACAALVVLAGSFMAPGTVAAGKTGCSPAYGVDPCATSSISAN</sequence>
<keyword evidence="1" id="KW-0732">Signal</keyword>